<dbReference type="Pfam" id="PF07992">
    <property type="entry name" value="Pyr_redox_2"/>
    <property type="match status" value="1"/>
</dbReference>
<keyword evidence="5 9" id="KW-0520">NAD</keyword>
<dbReference type="Gene3D" id="3.30.390.30">
    <property type="match status" value="1"/>
</dbReference>
<keyword evidence="4 11" id="KW-0560">Oxidoreductase</keyword>
<dbReference type="PANTHER" id="PTHR22912:SF151">
    <property type="entry name" value="DIHYDROLIPOYL DEHYDROGENASE, MITOCHONDRIAL"/>
    <property type="match status" value="1"/>
</dbReference>
<dbReference type="OMA" id="CAQLGMK"/>
<keyword evidence="9" id="KW-0547">Nucleotide-binding</keyword>
<evidence type="ECO:0000256" key="7">
    <source>
        <dbReference type="ARBA" id="ARBA00023284"/>
    </source>
</evidence>
<comment type="miscellaneous">
    <text evidence="11">The active site is a redox-active disulfide bond.</text>
</comment>
<feature type="domain" description="Pyridine nucleotide-disulphide oxidoreductase dimerisation" evidence="12">
    <location>
        <begin position="376"/>
        <end position="484"/>
    </location>
</feature>
<dbReference type="AlphaFoldDB" id="A0A058Z4P5"/>
<evidence type="ECO:0000256" key="5">
    <source>
        <dbReference type="ARBA" id="ARBA00023027"/>
    </source>
</evidence>
<dbReference type="PROSITE" id="PS00076">
    <property type="entry name" value="PYRIDINE_REDOX_1"/>
    <property type="match status" value="1"/>
</dbReference>
<evidence type="ECO:0000256" key="2">
    <source>
        <dbReference type="ARBA" id="ARBA00022630"/>
    </source>
</evidence>
<evidence type="ECO:0000259" key="12">
    <source>
        <dbReference type="Pfam" id="PF02852"/>
    </source>
</evidence>
<protein>
    <recommendedName>
        <fullName evidence="11">Dihydrolipoyl dehydrogenase</fullName>
        <ecNumber evidence="11">1.8.1.4</ecNumber>
    </recommendedName>
</protein>
<dbReference type="GO" id="GO:0050660">
    <property type="term" value="F:flavin adenine dinucleotide binding"/>
    <property type="evidence" value="ECO:0007669"/>
    <property type="project" value="InterPro"/>
</dbReference>
<dbReference type="eggNOG" id="KOG1335">
    <property type="taxonomic scope" value="Eukaryota"/>
</dbReference>
<keyword evidence="7 11" id="KW-0676">Redox-active center</keyword>
<feature type="binding site" evidence="9">
    <location>
        <begin position="172"/>
        <end position="174"/>
    </location>
    <ligand>
        <name>FAD</name>
        <dbReference type="ChEBI" id="CHEBI:57692"/>
    </ligand>
</feature>
<dbReference type="GO" id="GO:0045252">
    <property type="term" value="C:oxoglutarate dehydrogenase complex"/>
    <property type="evidence" value="ECO:0007669"/>
    <property type="project" value="TreeGrafter"/>
</dbReference>
<dbReference type="PRINTS" id="PR00411">
    <property type="entry name" value="PNDRDTASEI"/>
</dbReference>
<name>A0A058Z4P5_FONAL</name>
<evidence type="ECO:0000256" key="8">
    <source>
        <dbReference type="PIRSR" id="PIRSR000350-2"/>
    </source>
</evidence>
<comment type="similarity">
    <text evidence="1 11">Belongs to the class-I pyridine nucleotide-disulfide oxidoreductase family.</text>
</comment>
<proteinExistence type="inferred from homology"/>
<evidence type="ECO:0000256" key="1">
    <source>
        <dbReference type="ARBA" id="ARBA00007532"/>
    </source>
</evidence>
<dbReference type="InterPro" id="IPR001100">
    <property type="entry name" value="Pyr_nuc-diS_OxRdtase"/>
</dbReference>
<evidence type="ECO:0000313" key="15">
    <source>
        <dbReference type="Proteomes" id="UP000030693"/>
    </source>
</evidence>
<dbReference type="InterPro" id="IPR012999">
    <property type="entry name" value="Pyr_OxRdtase_I_AS"/>
</dbReference>
<dbReference type="Pfam" id="PF02852">
    <property type="entry name" value="Pyr_redox_dim"/>
    <property type="match status" value="1"/>
</dbReference>
<keyword evidence="6" id="KW-1015">Disulfide bond</keyword>
<feature type="binding site" evidence="9">
    <location>
        <position position="143"/>
    </location>
    <ligand>
        <name>FAD</name>
        <dbReference type="ChEBI" id="CHEBI:57692"/>
    </ligand>
</feature>
<dbReference type="InterPro" id="IPR023753">
    <property type="entry name" value="FAD/NAD-binding_dom"/>
</dbReference>
<dbReference type="InterPro" id="IPR016156">
    <property type="entry name" value="FAD/NAD-linked_Rdtase_dimer_sf"/>
</dbReference>
<keyword evidence="15" id="KW-1185">Reference proteome</keyword>
<reference evidence="14" key="1">
    <citation type="submission" date="2013-04" db="EMBL/GenBank/DDBJ databases">
        <title>The Genome Sequence of Fonticula alba ATCC 38817.</title>
        <authorList>
            <consortium name="The Broad Institute Genomics Platform"/>
            <person name="Russ C."/>
            <person name="Cuomo C."/>
            <person name="Burger G."/>
            <person name="Gray M.W."/>
            <person name="Holland P.W.H."/>
            <person name="King N."/>
            <person name="Lang F.B.F."/>
            <person name="Roger A.J."/>
            <person name="Ruiz-Trillo I."/>
            <person name="Brown M."/>
            <person name="Walker B."/>
            <person name="Young S."/>
            <person name="Zeng Q."/>
            <person name="Gargeya S."/>
            <person name="Fitzgerald M."/>
            <person name="Haas B."/>
            <person name="Abouelleil A."/>
            <person name="Allen A.W."/>
            <person name="Alvarado L."/>
            <person name="Arachchi H.M."/>
            <person name="Berlin A.M."/>
            <person name="Chapman S.B."/>
            <person name="Gainer-Dewar J."/>
            <person name="Goldberg J."/>
            <person name="Griggs A."/>
            <person name="Gujja S."/>
            <person name="Hansen M."/>
            <person name="Howarth C."/>
            <person name="Imamovic A."/>
            <person name="Ireland A."/>
            <person name="Larimer J."/>
            <person name="McCowan C."/>
            <person name="Murphy C."/>
            <person name="Pearson M."/>
            <person name="Poon T.W."/>
            <person name="Priest M."/>
            <person name="Roberts A."/>
            <person name="Saif S."/>
            <person name="Shea T."/>
            <person name="Sisk P."/>
            <person name="Sykes S."/>
            <person name="Wortman J."/>
            <person name="Nusbaum C."/>
            <person name="Birren B."/>
        </authorList>
    </citation>
    <scope>NUCLEOTIDE SEQUENCE [LARGE SCALE GENOMIC DNA]</scope>
    <source>
        <strain evidence="14">ATCC 38817</strain>
    </source>
</reference>
<dbReference type="NCBIfam" id="TIGR01350">
    <property type="entry name" value="lipoamide_DH"/>
    <property type="match status" value="1"/>
</dbReference>
<dbReference type="Proteomes" id="UP000030693">
    <property type="component" value="Unassembled WGS sequence"/>
</dbReference>
<dbReference type="InterPro" id="IPR006258">
    <property type="entry name" value="Lipoamide_DH"/>
</dbReference>
<evidence type="ECO:0000256" key="6">
    <source>
        <dbReference type="ARBA" id="ARBA00023157"/>
    </source>
</evidence>
<feature type="active site" description="Proton acceptor" evidence="8">
    <location>
        <position position="474"/>
    </location>
</feature>
<dbReference type="Gene3D" id="3.50.50.60">
    <property type="entry name" value="FAD/NAD(P)-binding domain"/>
    <property type="match status" value="2"/>
</dbReference>
<evidence type="ECO:0000259" key="13">
    <source>
        <dbReference type="Pfam" id="PF07992"/>
    </source>
</evidence>
<gene>
    <name evidence="14" type="ORF">H696_04511</name>
</gene>
<dbReference type="GeneID" id="20529236"/>
<feature type="binding site" evidence="9">
    <location>
        <position position="342"/>
    </location>
    <ligand>
        <name>FAD</name>
        <dbReference type="ChEBI" id="CHEBI:57692"/>
    </ligand>
</feature>
<dbReference type="RefSeq" id="XP_009496667.1">
    <property type="nucleotide sequence ID" value="XM_009498392.1"/>
</dbReference>
<dbReference type="InterPro" id="IPR004099">
    <property type="entry name" value="Pyr_nucl-diS_OxRdtase_dimer"/>
</dbReference>
<dbReference type="GO" id="GO:0005739">
    <property type="term" value="C:mitochondrion"/>
    <property type="evidence" value="ECO:0007669"/>
    <property type="project" value="TreeGrafter"/>
</dbReference>
<dbReference type="SUPFAM" id="SSF55424">
    <property type="entry name" value="FAD/NAD-linked reductases, dimerisation (C-terminal) domain"/>
    <property type="match status" value="1"/>
</dbReference>
<keyword evidence="3 9" id="KW-0274">FAD</keyword>
<feature type="binding site" evidence="9">
    <location>
        <position position="301"/>
    </location>
    <ligand>
        <name>NAD(+)</name>
        <dbReference type="ChEBI" id="CHEBI:57540"/>
    </ligand>
</feature>
<dbReference type="FunFam" id="3.50.50.60:FF:000001">
    <property type="entry name" value="Dihydrolipoyl dehydrogenase, mitochondrial"/>
    <property type="match status" value="1"/>
</dbReference>
<evidence type="ECO:0000256" key="10">
    <source>
        <dbReference type="PIRSR" id="PIRSR000350-4"/>
    </source>
</evidence>
<dbReference type="InterPro" id="IPR050151">
    <property type="entry name" value="Class-I_Pyr_Nuc-Dis_Oxidored"/>
</dbReference>
<feature type="domain" description="FAD/NAD(P)-binding" evidence="13">
    <location>
        <begin position="32"/>
        <end position="357"/>
    </location>
</feature>
<evidence type="ECO:0000256" key="9">
    <source>
        <dbReference type="PIRSR" id="PIRSR000350-3"/>
    </source>
</evidence>
<dbReference type="PRINTS" id="PR00368">
    <property type="entry name" value="FADPNR"/>
</dbReference>
<dbReference type="EC" id="1.8.1.4" evidence="11"/>
<comment type="cofactor">
    <cofactor evidence="9 11">
        <name>FAD</name>
        <dbReference type="ChEBI" id="CHEBI:57692"/>
    </cofactor>
    <text evidence="9 11">Binds 1 FAD per subunit.</text>
</comment>
<feature type="binding site" evidence="9">
    <location>
        <position position="79"/>
    </location>
    <ligand>
        <name>FAD</name>
        <dbReference type="ChEBI" id="CHEBI:57692"/>
    </ligand>
</feature>
<feature type="disulfide bond" description="Redox-active" evidence="10">
    <location>
        <begin position="70"/>
        <end position="75"/>
    </location>
</feature>
<comment type="catalytic activity">
    <reaction evidence="11">
        <text>N(6)-[(R)-dihydrolipoyl]-L-lysyl-[protein] + NAD(+) = N(6)-[(R)-lipoyl]-L-lysyl-[protein] + NADH + H(+)</text>
        <dbReference type="Rhea" id="RHEA:15045"/>
        <dbReference type="Rhea" id="RHEA-COMP:10474"/>
        <dbReference type="Rhea" id="RHEA-COMP:10475"/>
        <dbReference type="ChEBI" id="CHEBI:15378"/>
        <dbReference type="ChEBI" id="CHEBI:57540"/>
        <dbReference type="ChEBI" id="CHEBI:57945"/>
        <dbReference type="ChEBI" id="CHEBI:83099"/>
        <dbReference type="ChEBI" id="CHEBI:83100"/>
        <dbReference type="EC" id="1.8.1.4"/>
    </reaction>
</comment>
<dbReference type="PIRSF" id="PIRSF000350">
    <property type="entry name" value="Mercury_reductase_MerA"/>
    <property type="match status" value="1"/>
</dbReference>
<evidence type="ECO:0000256" key="4">
    <source>
        <dbReference type="ARBA" id="ARBA00023002"/>
    </source>
</evidence>
<dbReference type="EMBL" id="KB932207">
    <property type="protein sequence ID" value="KCV69096.1"/>
    <property type="molecule type" value="Genomic_DNA"/>
</dbReference>
<evidence type="ECO:0000313" key="14">
    <source>
        <dbReference type="EMBL" id="KCV69096.1"/>
    </source>
</evidence>
<dbReference type="GO" id="GO:0006103">
    <property type="term" value="P:2-oxoglutarate metabolic process"/>
    <property type="evidence" value="ECO:0007669"/>
    <property type="project" value="TreeGrafter"/>
</dbReference>
<dbReference type="OrthoDB" id="361797at2759"/>
<organism evidence="14">
    <name type="scientific">Fonticula alba</name>
    <name type="common">Slime mold</name>
    <dbReference type="NCBI Taxonomy" id="691883"/>
    <lineage>
        <taxon>Eukaryota</taxon>
        <taxon>Rotosphaerida</taxon>
        <taxon>Fonticulaceae</taxon>
        <taxon>Fonticula</taxon>
    </lineage>
</organism>
<keyword evidence="2 11" id="KW-0285">Flavoprotein</keyword>
<dbReference type="SUPFAM" id="SSF51905">
    <property type="entry name" value="FAD/NAD(P)-binding domain"/>
    <property type="match status" value="1"/>
</dbReference>
<dbReference type="GO" id="GO:0004148">
    <property type="term" value="F:dihydrolipoyl dehydrogenase (NADH) activity"/>
    <property type="evidence" value="ECO:0007669"/>
    <property type="project" value="UniProtKB-EC"/>
</dbReference>
<dbReference type="InterPro" id="IPR036188">
    <property type="entry name" value="FAD/NAD-bd_sf"/>
</dbReference>
<feature type="binding site" evidence="9">
    <location>
        <begin position="209"/>
        <end position="216"/>
    </location>
    <ligand>
        <name>NAD(+)</name>
        <dbReference type="ChEBI" id="CHEBI:57540"/>
    </ligand>
</feature>
<dbReference type="FunFam" id="3.30.390.30:FF:000001">
    <property type="entry name" value="Dihydrolipoyl dehydrogenase"/>
    <property type="match status" value="1"/>
</dbReference>
<dbReference type="PANTHER" id="PTHR22912">
    <property type="entry name" value="DISULFIDE OXIDOREDUCTASE"/>
    <property type="match status" value="1"/>
</dbReference>
<sequence length="495" mass="52012">MLRTGIVSLSRPLGAARMVAPRFYSAVANKEYDVAVIGGGPGGYVAAIKAAQLGLNTVCIESRGKLGGTCLNVGCIPSKSLLNTTHMYHVAKNDFPKLGLKASDISYDLDALMKNKDKVVTGLTGGIEMLFKKNKVTYVKGKGRITAPSSLNVDLIDGGSEAIKAKHIIIATGSEPSPFPGLKVDQEKIIDSTGALALKTVPKKMVVIGGGVIGLELGSVWRRLGSEVTVVEFADAIGAGMDSAIAKSFQRSLTSQGIKFMTSTKVVGVDQSSGAQSVIVEPKAGGAQTKIEADVVLVSIGRRPYTDGLGLKEVGVALDDKGRVQVNDQFQTNVPGIYAIGDVIDGPMLAHKAEEEGVACVENIAGKHGHVNYEAIPSVVYTHPEVAQVGKTEEQLKAEGVAFRVGDFPFMANSRARANNDAVGNVKVLADAKTDRILGIHIIGPNAGELIAEAVLAVEYQASSEDVARTCHAHPTLSEALKEACMAAYDKPIHM</sequence>
<evidence type="ECO:0000256" key="3">
    <source>
        <dbReference type="ARBA" id="ARBA00022827"/>
    </source>
</evidence>
<feature type="binding site" evidence="9">
    <location>
        <begin position="348"/>
        <end position="351"/>
    </location>
    <ligand>
        <name>FAD</name>
        <dbReference type="ChEBI" id="CHEBI:57692"/>
    </ligand>
</feature>
<evidence type="ECO:0000256" key="11">
    <source>
        <dbReference type="RuleBase" id="RU003692"/>
    </source>
</evidence>
<dbReference type="STRING" id="691883.A0A058Z4P5"/>
<accession>A0A058Z4P5</accession>
<feature type="binding site" evidence="9">
    <location>
        <position position="232"/>
    </location>
    <ligand>
        <name>NAD(+)</name>
        <dbReference type="ChEBI" id="CHEBI:57540"/>
    </ligand>
</feature>